<feature type="signal peptide" evidence="1">
    <location>
        <begin position="1"/>
        <end position="18"/>
    </location>
</feature>
<dbReference type="Proteomes" id="UP000030742">
    <property type="component" value="Unassembled WGS sequence"/>
</dbReference>
<organism evidence="2 3">
    <name type="scientific">Dendroctonus ponderosae</name>
    <name type="common">Mountain pine beetle</name>
    <dbReference type="NCBI Taxonomy" id="77166"/>
    <lineage>
        <taxon>Eukaryota</taxon>
        <taxon>Metazoa</taxon>
        <taxon>Ecdysozoa</taxon>
        <taxon>Arthropoda</taxon>
        <taxon>Hexapoda</taxon>
        <taxon>Insecta</taxon>
        <taxon>Pterygota</taxon>
        <taxon>Neoptera</taxon>
        <taxon>Endopterygota</taxon>
        <taxon>Coleoptera</taxon>
        <taxon>Polyphaga</taxon>
        <taxon>Cucujiformia</taxon>
        <taxon>Curculionidae</taxon>
        <taxon>Scolytinae</taxon>
        <taxon>Dendroctonus</taxon>
    </lineage>
</organism>
<feature type="chain" id="PRO_5004656223" evidence="1">
    <location>
        <begin position="19"/>
        <end position="90"/>
    </location>
</feature>
<keyword evidence="1" id="KW-0732">Signal</keyword>
<evidence type="ECO:0000313" key="3">
    <source>
        <dbReference type="Proteomes" id="UP000030742"/>
    </source>
</evidence>
<reference evidence="2 3" key="1">
    <citation type="journal article" date="2013" name="Genome Biol.">
        <title>Draft genome of the mountain pine beetle, Dendroctonus ponderosae Hopkins, a major forest pest.</title>
        <authorList>
            <person name="Keeling C.I."/>
            <person name="Yuen M.M."/>
            <person name="Liao N.Y."/>
            <person name="Docking T.R."/>
            <person name="Chan S.K."/>
            <person name="Taylor G.A."/>
            <person name="Palmquist D.L."/>
            <person name="Jackman S.D."/>
            <person name="Nguyen A."/>
            <person name="Li M."/>
            <person name="Henderson H."/>
            <person name="Janes J.K."/>
            <person name="Zhao Y."/>
            <person name="Pandoh P."/>
            <person name="Moore R."/>
            <person name="Sperling F.A."/>
            <person name="Huber D.P."/>
            <person name="Birol I."/>
            <person name="Jones S.J."/>
            <person name="Bohlmann J."/>
        </authorList>
    </citation>
    <scope>NUCLEOTIDE SEQUENCE</scope>
</reference>
<gene>
    <name evidence="2" type="ORF">D910_10165</name>
</gene>
<evidence type="ECO:0000256" key="1">
    <source>
        <dbReference type="SAM" id="SignalP"/>
    </source>
</evidence>
<name>U4UK74_DENPD</name>
<protein>
    <submittedName>
        <fullName evidence="2">Uncharacterized protein</fullName>
    </submittedName>
</protein>
<sequence>MLSKTLIVFALVVVGAYALEYKTFDYYAYPKYEFKYGVEDPHTKDKKERAEKRDGHTIEQEYAWSEKDREVKVKKLDEHVQQLKFETKHH</sequence>
<evidence type="ECO:0000313" key="2">
    <source>
        <dbReference type="EMBL" id="ERL92858.1"/>
    </source>
</evidence>
<dbReference type="AlphaFoldDB" id="U4UK74"/>
<accession>U4UK74</accession>
<dbReference type="EMBL" id="KB632337">
    <property type="protein sequence ID" value="ERL92858.1"/>
    <property type="molecule type" value="Genomic_DNA"/>
</dbReference>
<proteinExistence type="predicted"/>
<dbReference type="STRING" id="77166.U4UK74"/>